<dbReference type="InterPro" id="IPR042042">
    <property type="entry name" value="Tip20p_domB"/>
</dbReference>
<sequence length="818" mass="93671">MGMHLDDSFQFLVDQDEVNFKVVQQLNSVFGNDLKCLEKASGLVKELTRTKEELEKRLRFATTEAPDKITKAVKAADEALKKKEKMVKECDQLKLKVAQHNKKVGKLLEEIGPGVRKVRELERVQVYQQFVNAVDEQSKEIETSLHIGAEGQALLGYSRLRDKAKLIQESNCSNLVAFVTNTLLHWHQVFTQRFTSEFEDVLKVIKWPFTTSNTTVHQTPASPESIQRLCTLTQYLLQITLPDDIAKENARQRDLSIMSPAVVADFEPPLLPIQLLVKPLEVRFFYHFSGNKVTNSRENPEWYFTQVLKWISAHESFLNSRIQQVLNRYGYQNTSAKVEFMRGLVRLLVLKLASDLPEVQYDDDLFCSTVQETLNFEREISVTYYYPASQPSVLSVLTQAQNFARWIHIERKFALELMDEFVSDDGAWLAMEGGEAAHCGEQLILLVQGITDRYKRLPQPGHRLQFLELQLELLDDFRVRVLQVMKSERQDPLNSHYPAILNTVHHIAATLTDWADLPFFVEMQYYREQFSHIQDQTTAALAGYETARSTSPDDPSSFTFHSPDVSLLNTTVSPEVLARQDALDSLNTNTEAPTAARLAEVSGSVFDSTVDLYTHIQGEMVRNLASYVFTEVRARSQPYRKDKWFYTTNPKALLDSNKITDPSPSICPMLEVLARHLHALRDVLATPLFTQLWKIVADTLNKYVYEEVILQTRFSDTGAAQFKFDMLRGLFPIFGEFTQKPENFFKLVKESVILLTLPHATTFLLRDTIRMWRDDQDAFSLVISPVKALAEQGVTLLTPKEADVVMNIRIYEQNRMGS</sequence>
<protein>
    <submittedName>
        <fullName evidence="2">RAD50-interacting protein 1</fullName>
    </submittedName>
</protein>
<dbReference type="EMBL" id="QCYY01001773">
    <property type="protein sequence ID" value="ROT75454.1"/>
    <property type="molecule type" value="Genomic_DNA"/>
</dbReference>
<evidence type="ECO:0000313" key="2">
    <source>
        <dbReference type="EMBL" id="ROT75454.1"/>
    </source>
</evidence>
<dbReference type="STRING" id="6689.A0A3R7MG28"/>
<dbReference type="InterPro" id="IPR007528">
    <property type="entry name" value="RINT1_Tip20"/>
</dbReference>
<dbReference type="GO" id="GO:0060628">
    <property type="term" value="P:regulation of ER to Golgi vesicle-mediated transport"/>
    <property type="evidence" value="ECO:0007669"/>
    <property type="project" value="TreeGrafter"/>
</dbReference>
<dbReference type="GO" id="GO:0006890">
    <property type="term" value="P:retrograde vesicle-mediated transport, Golgi to endoplasmic reticulum"/>
    <property type="evidence" value="ECO:0007669"/>
    <property type="project" value="InterPro"/>
</dbReference>
<evidence type="ECO:0000313" key="3">
    <source>
        <dbReference type="Proteomes" id="UP000283509"/>
    </source>
</evidence>
<dbReference type="Proteomes" id="UP000283509">
    <property type="component" value="Unassembled WGS sequence"/>
</dbReference>
<reference evidence="2 3" key="2">
    <citation type="submission" date="2019-01" db="EMBL/GenBank/DDBJ databases">
        <title>The decoding of complex shrimp genome reveals the adaptation for benthos swimmer, frequently molting mechanism and breeding impact on genome.</title>
        <authorList>
            <person name="Sun Y."/>
            <person name="Gao Y."/>
            <person name="Yu Y."/>
        </authorList>
    </citation>
    <scope>NUCLEOTIDE SEQUENCE [LARGE SCALE GENOMIC DNA]</scope>
    <source>
        <tissue evidence="2">Muscle</tissue>
    </source>
</reference>
<dbReference type="AlphaFoldDB" id="A0A3R7MG28"/>
<organism evidence="2 3">
    <name type="scientific">Penaeus vannamei</name>
    <name type="common">Whiteleg shrimp</name>
    <name type="synonym">Litopenaeus vannamei</name>
    <dbReference type="NCBI Taxonomy" id="6689"/>
    <lineage>
        <taxon>Eukaryota</taxon>
        <taxon>Metazoa</taxon>
        <taxon>Ecdysozoa</taxon>
        <taxon>Arthropoda</taxon>
        <taxon>Crustacea</taxon>
        <taxon>Multicrustacea</taxon>
        <taxon>Malacostraca</taxon>
        <taxon>Eumalacostraca</taxon>
        <taxon>Eucarida</taxon>
        <taxon>Decapoda</taxon>
        <taxon>Dendrobranchiata</taxon>
        <taxon>Penaeoidea</taxon>
        <taxon>Penaeidae</taxon>
        <taxon>Penaeus</taxon>
    </lineage>
</organism>
<dbReference type="PROSITE" id="PS51386">
    <property type="entry name" value="RINT1_TIP20"/>
    <property type="match status" value="1"/>
</dbReference>
<dbReference type="InterPro" id="IPR042044">
    <property type="entry name" value="EXOC6PINT-1/Sec15/Tip20_C_dom2"/>
</dbReference>
<evidence type="ECO:0000256" key="1">
    <source>
        <dbReference type="SAM" id="Coils"/>
    </source>
</evidence>
<dbReference type="PANTHER" id="PTHR13520:SF0">
    <property type="entry name" value="RAD50-INTERACTING PROTEIN 1"/>
    <property type="match status" value="1"/>
</dbReference>
<name>A0A3R7MG28_PENVA</name>
<reference evidence="2 3" key="1">
    <citation type="submission" date="2018-04" db="EMBL/GenBank/DDBJ databases">
        <authorList>
            <person name="Zhang X."/>
            <person name="Yuan J."/>
            <person name="Li F."/>
            <person name="Xiang J."/>
        </authorList>
    </citation>
    <scope>NUCLEOTIDE SEQUENCE [LARGE SCALE GENOMIC DNA]</scope>
    <source>
        <tissue evidence="2">Muscle</tissue>
    </source>
</reference>
<dbReference type="Gene3D" id="1.20.58.670">
    <property type="entry name" value="Dsl1p vesicle tethering complex, Tip20p subunit, domain D"/>
    <property type="match status" value="1"/>
</dbReference>
<dbReference type="GO" id="GO:0006888">
    <property type="term" value="P:endoplasmic reticulum to Golgi vesicle-mediated transport"/>
    <property type="evidence" value="ECO:0007669"/>
    <property type="project" value="InterPro"/>
</dbReference>
<keyword evidence="1" id="KW-0175">Coiled coil</keyword>
<dbReference type="OrthoDB" id="2189254at2759"/>
<gene>
    <name evidence="2" type="ORF">C7M84_005996</name>
</gene>
<dbReference type="PANTHER" id="PTHR13520">
    <property type="entry name" value="RAD50-INTERACTING PROTEIN 1 RINT-1"/>
    <property type="match status" value="1"/>
</dbReference>
<comment type="caution">
    <text evidence="2">The sequence shown here is derived from an EMBL/GenBank/DDBJ whole genome shotgun (WGS) entry which is preliminary data.</text>
</comment>
<dbReference type="Gene3D" id="1.20.58.1420">
    <property type="entry name" value="Dsl1p vesicle tethering complex, Tip20p subunit, domain B"/>
    <property type="match status" value="1"/>
</dbReference>
<dbReference type="GO" id="GO:0070939">
    <property type="term" value="C:Dsl1/NZR complex"/>
    <property type="evidence" value="ECO:0007669"/>
    <property type="project" value="InterPro"/>
</dbReference>
<keyword evidence="3" id="KW-1185">Reference proteome</keyword>
<accession>A0A3R7MG28</accession>
<dbReference type="Pfam" id="PF04437">
    <property type="entry name" value="RINT1_TIP1"/>
    <property type="match status" value="1"/>
</dbReference>
<feature type="coiled-coil region" evidence="1">
    <location>
        <begin position="37"/>
        <end position="110"/>
    </location>
</feature>
<proteinExistence type="predicted"/>